<dbReference type="GO" id="GO:0015297">
    <property type="term" value="F:antiporter activity"/>
    <property type="evidence" value="ECO:0007669"/>
    <property type="project" value="InterPro"/>
</dbReference>
<comment type="subcellular location">
    <subcellularLocation>
        <location evidence="1">Cell membrane</location>
        <topology evidence="1">Multi-pass membrane protein</topology>
    </subcellularLocation>
</comment>
<sequence length="510" mass="58393">MQSTGNKTIVKNTIMLYIRLIVNMIITLFTARVVLQTLGVEDYGIYGVIGGVLSMFSFLNSSMSGATSRFLTYELGKGRTKRLAVTFSTSIIVHIVIALLIAFLCETIGIWFINNKLIIPETRLIAAHWVFQFAIFSMIVSVTQVPYNATIFSHERMDVYAYVEIVSSILKLLIVYLLVIGNFDKLILYAILNFSVNFIIALYYRYYCVRYFEECRFHWILDKPLLKEMLSFSGWDLYGNLSVMARTQGVNMILNMFFGPIMNAAADIASRIQSLIMNLSTNVSIATRPQIVLNYSQGNHEKMISLMRDGARLTFILMLLFSVPLIFEIHYILKLWLGVIPKHTEMICILTLLWNLVVAMNITTNHVVQATTKIRLVSIVSGTCFLSVIPVTYFCFNTGVDYWFPFAYNVMMAAICPVIGGYTLQKYIKGYSINKIMLPDLLRDWVALIIICLVCYLFIQNVNEGFIRVLYTCTISTILTLFAGYYIVFPAERRQVITNFIINKIWKRKL</sequence>
<dbReference type="GO" id="GO:0042910">
    <property type="term" value="F:xenobiotic transmembrane transporter activity"/>
    <property type="evidence" value="ECO:0007669"/>
    <property type="project" value="InterPro"/>
</dbReference>
<dbReference type="InterPro" id="IPR002528">
    <property type="entry name" value="MATE_fam"/>
</dbReference>
<evidence type="ECO:0000256" key="6">
    <source>
        <dbReference type="SAM" id="Phobius"/>
    </source>
</evidence>
<dbReference type="Proteomes" id="UP000283850">
    <property type="component" value="Unassembled WGS sequence"/>
</dbReference>
<feature type="transmembrane region" description="Helical" evidence="6">
    <location>
        <begin position="402"/>
        <end position="424"/>
    </location>
</feature>
<feature type="transmembrane region" description="Helical" evidence="6">
    <location>
        <begin position="83"/>
        <end position="113"/>
    </location>
</feature>
<feature type="transmembrane region" description="Helical" evidence="6">
    <location>
        <begin position="125"/>
        <end position="147"/>
    </location>
</feature>
<feature type="transmembrane region" description="Helical" evidence="6">
    <location>
        <begin position="159"/>
        <end position="180"/>
    </location>
</feature>
<dbReference type="PANTHER" id="PTHR30250">
    <property type="entry name" value="PST FAMILY PREDICTED COLANIC ACID TRANSPORTER"/>
    <property type="match status" value="1"/>
</dbReference>
<organism evidence="7 8">
    <name type="scientific">Bacteroides intestinalis</name>
    <dbReference type="NCBI Taxonomy" id="329854"/>
    <lineage>
        <taxon>Bacteria</taxon>
        <taxon>Pseudomonadati</taxon>
        <taxon>Bacteroidota</taxon>
        <taxon>Bacteroidia</taxon>
        <taxon>Bacteroidales</taxon>
        <taxon>Bacteroidaceae</taxon>
        <taxon>Bacteroides</taxon>
    </lineage>
</organism>
<proteinExistence type="predicted"/>
<evidence type="ECO:0000256" key="4">
    <source>
        <dbReference type="ARBA" id="ARBA00022989"/>
    </source>
</evidence>
<dbReference type="AlphaFoldDB" id="A0A412XVD3"/>
<feature type="transmembrane region" description="Helical" evidence="6">
    <location>
        <begin position="12"/>
        <end position="31"/>
    </location>
</feature>
<dbReference type="GO" id="GO:0005886">
    <property type="term" value="C:plasma membrane"/>
    <property type="evidence" value="ECO:0007669"/>
    <property type="project" value="UniProtKB-SubCell"/>
</dbReference>
<evidence type="ECO:0000256" key="3">
    <source>
        <dbReference type="ARBA" id="ARBA00022692"/>
    </source>
</evidence>
<protein>
    <recommendedName>
        <fullName evidence="9">Polysaccharide biosynthesis protein</fullName>
    </recommendedName>
</protein>
<reference evidence="7 8" key="1">
    <citation type="submission" date="2018-08" db="EMBL/GenBank/DDBJ databases">
        <title>A genome reference for cultivated species of the human gut microbiota.</title>
        <authorList>
            <person name="Zou Y."/>
            <person name="Xue W."/>
            <person name="Luo G."/>
        </authorList>
    </citation>
    <scope>NUCLEOTIDE SEQUENCE [LARGE SCALE GENOMIC DNA]</scope>
    <source>
        <strain evidence="7 8">AF14-32</strain>
    </source>
</reference>
<keyword evidence="5 6" id="KW-0472">Membrane</keyword>
<feature type="transmembrane region" description="Helical" evidence="6">
    <location>
        <begin position="43"/>
        <end position="62"/>
    </location>
</feature>
<feature type="transmembrane region" description="Helical" evidence="6">
    <location>
        <begin position="313"/>
        <end position="332"/>
    </location>
</feature>
<dbReference type="InterPro" id="IPR050833">
    <property type="entry name" value="Poly_Biosynth_Transport"/>
</dbReference>
<keyword evidence="2" id="KW-1003">Cell membrane</keyword>
<evidence type="ECO:0000256" key="1">
    <source>
        <dbReference type="ARBA" id="ARBA00004651"/>
    </source>
</evidence>
<dbReference type="PANTHER" id="PTHR30250:SF26">
    <property type="entry name" value="PSMA PROTEIN"/>
    <property type="match status" value="1"/>
</dbReference>
<keyword evidence="4 6" id="KW-1133">Transmembrane helix</keyword>
<comment type="caution">
    <text evidence="7">The sequence shown here is derived from an EMBL/GenBank/DDBJ whole genome shotgun (WGS) entry which is preliminary data.</text>
</comment>
<feature type="transmembrane region" description="Helical" evidence="6">
    <location>
        <begin position="445"/>
        <end position="463"/>
    </location>
</feature>
<evidence type="ECO:0000313" key="8">
    <source>
        <dbReference type="Proteomes" id="UP000283850"/>
    </source>
</evidence>
<feature type="transmembrane region" description="Helical" evidence="6">
    <location>
        <begin position="376"/>
        <end position="396"/>
    </location>
</feature>
<keyword evidence="3 6" id="KW-0812">Transmembrane</keyword>
<feature type="transmembrane region" description="Helical" evidence="6">
    <location>
        <begin position="344"/>
        <end position="364"/>
    </location>
</feature>
<accession>A0A412XVD3</accession>
<evidence type="ECO:0000256" key="5">
    <source>
        <dbReference type="ARBA" id="ARBA00023136"/>
    </source>
</evidence>
<dbReference type="EMBL" id="QRZF01000020">
    <property type="protein sequence ID" value="RGV49077.1"/>
    <property type="molecule type" value="Genomic_DNA"/>
</dbReference>
<feature type="transmembrane region" description="Helical" evidence="6">
    <location>
        <begin position="186"/>
        <end position="204"/>
    </location>
</feature>
<dbReference type="Pfam" id="PF01554">
    <property type="entry name" value="MatE"/>
    <property type="match status" value="2"/>
</dbReference>
<evidence type="ECO:0000313" key="7">
    <source>
        <dbReference type="EMBL" id="RGV49077.1"/>
    </source>
</evidence>
<evidence type="ECO:0008006" key="9">
    <source>
        <dbReference type="Google" id="ProtNLM"/>
    </source>
</evidence>
<gene>
    <name evidence="7" type="ORF">DWW10_21245</name>
</gene>
<feature type="transmembrane region" description="Helical" evidence="6">
    <location>
        <begin position="469"/>
        <end position="488"/>
    </location>
</feature>
<evidence type="ECO:0000256" key="2">
    <source>
        <dbReference type="ARBA" id="ARBA00022475"/>
    </source>
</evidence>
<name>A0A412XVD3_9BACE</name>